<evidence type="ECO:0000313" key="2">
    <source>
        <dbReference type="EMBL" id="MBF4274072.1"/>
    </source>
</evidence>
<organism evidence="2 4">
    <name type="scientific">Vibrio anguillarum</name>
    <name type="common">Listonella anguillarum</name>
    <dbReference type="NCBI Taxonomy" id="55601"/>
    <lineage>
        <taxon>Bacteria</taxon>
        <taxon>Pseudomonadati</taxon>
        <taxon>Pseudomonadota</taxon>
        <taxon>Gammaproteobacteria</taxon>
        <taxon>Vibrionales</taxon>
        <taxon>Vibrionaceae</taxon>
        <taxon>Vibrio</taxon>
    </lineage>
</organism>
<keyword evidence="5" id="KW-1185">Reference proteome</keyword>
<protein>
    <recommendedName>
        <fullName evidence="6">DUF3592 domain-containing protein</fullName>
    </recommendedName>
</protein>
<comment type="caution">
    <text evidence="2">The sequence shown here is derived from an EMBL/GenBank/DDBJ whole genome shotgun (WGS) entry which is preliminary data.</text>
</comment>
<keyword evidence="1" id="KW-0812">Transmembrane</keyword>
<evidence type="ECO:0000256" key="1">
    <source>
        <dbReference type="SAM" id="Phobius"/>
    </source>
</evidence>
<proteinExistence type="predicted"/>
<name>A0AAW4AZT8_VIBAN</name>
<keyword evidence="1" id="KW-1133">Transmembrane helix</keyword>
<dbReference type="Proteomes" id="UP000722957">
    <property type="component" value="Unassembled WGS sequence"/>
</dbReference>
<dbReference type="AlphaFoldDB" id="A0AAW4AZT8"/>
<dbReference type="RefSeq" id="WP_013855676.1">
    <property type="nucleotide sequence ID" value="NZ_CP020534.1"/>
</dbReference>
<evidence type="ECO:0000313" key="4">
    <source>
        <dbReference type="Proteomes" id="UP000722957"/>
    </source>
</evidence>
<feature type="transmembrane region" description="Helical" evidence="1">
    <location>
        <begin position="101"/>
        <end position="124"/>
    </location>
</feature>
<dbReference type="KEGG" id="vau:VANGNB10_cI2612"/>
<dbReference type="EMBL" id="RDOM01000089">
    <property type="protein sequence ID" value="MBF4274072.1"/>
    <property type="molecule type" value="Genomic_DNA"/>
</dbReference>
<keyword evidence="1" id="KW-0472">Membrane</keyword>
<evidence type="ECO:0000313" key="3">
    <source>
        <dbReference type="EMBL" id="MBF4377220.1"/>
    </source>
</evidence>
<dbReference type="EMBL" id="RDPI01001526">
    <property type="protein sequence ID" value="MBF4377220.1"/>
    <property type="molecule type" value="Genomic_DNA"/>
</dbReference>
<dbReference type="Proteomes" id="UP000726136">
    <property type="component" value="Unassembled WGS sequence"/>
</dbReference>
<reference evidence="4 5" key="1">
    <citation type="journal article" date="2021" name="PeerJ">
        <title>Analysis of 44 Vibrio anguillarum genomes reveals high genetic diversity.</title>
        <authorList>
            <person name="Hansen M.J."/>
            <person name="Dalsgaard I."/>
        </authorList>
    </citation>
    <scope>NUCLEOTIDE SEQUENCE [LARGE SCALE GENOMIC DNA]</scope>
    <source>
        <strain evidence="3 5">040915-1/1B</strain>
        <strain evidence="2 4">17-16730-2A</strain>
    </source>
</reference>
<evidence type="ECO:0008006" key="6">
    <source>
        <dbReference type="Google" id="ProtNLM"/>
    </source>
</evidence>
<sequence>MAKKIEYFKDPQTGIMALKEVTVKGLGNHIVYDHSTHYSYIEFTDKDNITYKATNVYVPDIMHVELETTGDFYFNYGIDKHAVNYLLALNSKGEKRASPHYYFFCRGLLILMLILTVFGIPLILLDWLMSYSRYKQQKDNLARLGFDEESCVVYGES</sequence>
<accession>A0AAW4AZT8</accession>
<evidence type="ECO:0000313" key="5">
    <source>
        <dbReference type="Proteomes" id="UP000726136"/>
    </source>
</evidence>
<gene>
    <name evidence="2" type="ORF">EAY07_19020</name>
    <name evidence="3" type="ORF">EAY46_30050</name>
</gene>